<dbReference type="AlphaFoldDB" id="L0DH98"/>
<dbReference type="RefSeq" id="WP_015247750.1">
    <property type="nucleotide sequence ID" value="NC_019892.1"/>
</dbReference>
<evidence type="ECO:0000313" key="1">
    <source>
        <dbReference type="EMBL" id="AGA28632.1"/>
    </source>
</evidence>
<sequence>MPAYDFSLIISGKNEFTDADVNALFEAGCDDGTPGSNSGVASIDFTRDGDSLLWSIRSAIADVEKAGFKVTRVEIATSALAE</sequence>
<name>L0DH98_SINAD</name>
<organism evidence="1 2">
    <name type="scientific">Singulisphaera acidiphila (strain ATCC BAA-1392 / DSM 18658 / VKM B-2454 / MOB10)</name>
    <dbReference type="NCBI Taxonomy" id="886293"/>
    <lineage>
        <taxon>Bacteria</taxon>
        <taxon>Pseudomonadati</taxon>
        <taxon>Planctomycetota</taxon>
        <taxon>Planctomycetia</taxon>
        <taxon>Isosphaerales</taxon>
        <taxon>Isosphaeraceae</taxon>
        <taxon>Singulisphaera</taxon>
    </lineage>
</organism>
<gene>
    <name evidence="1" type="ordered locus">Sinac_4443</name>
</gene>
<accession>L0DH98</accession>
<dbReference type="EMBL" id="CP003364">
    <property type="protein sequence ID" value="AGA28632.1"/>
    <property type="molecule type" value="Genomic_DNA"/>
</dbReference>
<evidence type="ECO:0000313" key="2">
    <source>
        <dbReference type="Proteomes" id="UP000010798"/>
    </source>
</evidence>
<protein>
    <submittedName>
        <fullName evidence="1">Uncharacterized protein</fullName>
    </submittedName>
</protein>
<keyword evidence="2" id="KW-1185">Reference proteome</keyword>
<dbReference type="eggNOG" id="COG3311">
    <property type="taxonomic scope" value="Bacteria"/>
</dbReference>
<dbReference type="HOGENOM" id="CLU_182831_0_0_0"/>
<dbReference type="Proteomes" id="UP000010798">
    <property type="component" value="Chromosome"/>
</dbReference>
<dbReference type="OrthoDB" id="282388at2"/>
<reference evidence="1 2" key="1">
    <citation type="submission" date="2012-02" db="EMBL/GenBank/DDBJ databases">
        <title>Complete sequence of chromosome of Singulisphaera acidiphila DSM 18658.</title>
        <authorList>
            <consortium name="US DOE Joint Genome Institute (JGI-PGF)"/>
            <person name="Lucas S."/>
            <person name="Copeland A."/>
            <person name="Lapidus A."/>
            <person name="Glavina del Rio T."/>
            <person name="Dalin E."/>
            <person name="Tice H."/>
            <person name="Bruce D."/>
            <person name="Goodwin L."/>
            <person name="Pitluck S."/>
            <person name="Peters L."/>
            <person name="Ovchinnikova G."/>
            <person name="Chertkov O."/>
            <person name="Kyrpides N."/>
            <person name="Mavromatis K."/>
            <person name="Ivanova N."/>
            <person name="Brettin T."/>
            <person name="Detter J.C."/>
            <person name="Han C."/>
            <person name="Larimer F."/>
            <person name="Land M."/>
            <person name="Hauser L."/>
            <person name="Markowitz V."/>
            <person name="Cheng J.-F."/>
            <person name="Hugenholtz P."/>
            <person name="Woyke T."/>
            <person name="Wu D."/>
            <person name="Tindall B."/>
            <person name="Pomrenke H."/>
            <person name="Brambilla E."/>
            <person name="Klenk H.-P."/>
            <person name="Eisen J.A."/>
        </authorList>
    </citation>
    <scope>NUCLEOTIDE SEQUENCE [LARGE SCALE GENOMIC DNA]</scope>
    <source>
        <strain evidence="2">ATCC BAA-1392 / DSM 18658 / VKM B-2454 / MOB10</strain>
    </source>
</reference>
<dbReference type="KEGG" id="saci:Sinac_4443"/>
<proteinExistence type="predicted"/>